<gene>
    <name evidence="1" type="ORF">Vretifemale_1243</name>
    <name evidence="2" type="ORF">Vretimale_3683</name>
</gene>
<dbReference type="Proteomes" id="UP000747110">
    <property type="component" value="Unassembled WGS sequence"/>
</dbReference>
<accession>A0A8J4C3A7</accession>
<organism evidence="1 3">
    <name type="scientific">Volvox reticuliferus</name>
    <dbReference type="NCBI Taxonomy" id="1737510"/>
    <lineage>
        <taxon>Eukaryota</taxon>
        <taxon>Viridiplantae</taxon>
        <taxon>Chlorophyta</taxon>
        <taxon>core chlorophytes</taxon>
        <taxon>Chlorophyceae</taxon>
        <taxon>CS clade</taxon>
        <taxon>Chlamydomonadales</taxon>
        <taxon>Volvocaceae</taxon>
        <taxon>Volvox</taxon>
    </lineage>
</organism>
<evidence type="ECO:0000313" key="1">
    <source>
        <dbReference type="EMBL" id="GIL70550.1"/>
    </source>
</evidence>
<protein>
    <submittedName>
        <fullName evidence="1">Uncharacterized protein</fullName>
    </submittedName>
</protein>
<comment type="caution">
    <text evidence="1">The sequence shown here is derived from an EMBL/GenBank/DDBJ whole genome shotgun (WGS) entry which is preliminary data.</text>
</comment>
<reference evidence="1" key="1">
    <citation type="journal article" date="2021" name="Proc. Natl. Acad. Sci. U.S.A.">
        <title>Three genomes in the algal genus Volvox reveal the fate of a haploid sex-determining region after a transition to homothallism.</title>
        <authorList>
            <person name="Yamamoto K."/>
            <person name="Hamaji T."/>
            <person name="Kawai-Toyooka H."/>
            <person name="Matsuzaki R."/>
            <person name="Takahashi F."/>
            <person name="Nishimura Y."/>
            <person name="Kawachi M."/>
            <person name="Noguchi H."/>
            <person name="Minakuchi Y."/>
            <person name="Umen J.G."/>
            <person name="Toyoda A."/>
            <person name="Nozaki H."/>
        </authorList>
    </citation>
    <scope>NUCLEOTIDE SEQUENCE</scope>
    <source>
        <strain evidence="2">NIES-3785</strain>
        <strain evidence="1">NIES-3786</strain>
    </source>
</reference>
<evidence type="ECO:0000313" key="3">
    <source>
        <dbReference type="Proteomes" id="UP000747110"/>
    </source>
</evidence>
<dbReference type="EMBL" id="BNCQ01000005">
    <property type="protein sequence ID" value="GIL98274.1"/>
    <property type="molecule type" value="Genomic_DNA"/>
</dbReference>
<sequence>MWNKMVTKLHLQPHRFGVRAHPSHITVTDAQIFHGGVYVPGFLSKVLDTKLCRAEVSKAEVLSGGLHSKLAKLLCCRSMEAVLVAANAATAQQYLTPVGSKTPAPVSGVCCAGHAYLAHKQVAVPLVLQLLTKFSQEFDTLQVLWAFKMEAALGQLTSWQATEPLAARLLSKIAEAELEYEPYHLYGKGMLQAAMLRAMQLDPPPFDVKGVSTAMLLKLSGRQLKTWLGLDPSEI</sequence>
<keyword evidence="3" id="KW-1185">Reference proteome</keyword>
<evidence type="ECO:0000313" key="2">
    <source>
        <dbReference type="EMBL" id="GIL98274.1"/>
    </source>
</evidence>
<name>A0A8J4C3A7_9CHLO</name>
<dbReference type="EMBL" id="BNCP01000002">
    <property type="protein sequence ID" value="GIL70550.1"/>
    <property type="molecule type" value="Genomic_DNA"/>
</dbReference>
<dbReference type="AlphaFoldDB" id="A0A8J4C3A7"/>
<dbReference type="Proteomes" id="UP000722791">
    <property type="component" value="Unassembled WGS sequence"/>
</dbReference>
<proteinExistence type="predicted"/>